<dbReference type="EMBL" id="FOQO01000001">
    <property type="protein sequence ID" value="SFH93845.1"/>
    <property type="molecule type" value="Genomic_DNA"/>
</dbReference>
<keyword evidence="1" id="KW-1133">Transmembrane helix</keyword>
<dbReference type="Proteomes" id="UP000198670">
    <property type="component" value="Unassembled WGS sequence"/>
</dbReference>
<feature type="transmembrane region" description="Helical" evidence="1">
    <location>
        <begin position="7"/>
        <end position="33"/>
    </location>
</feature>
<accession>A0A1I3E4F4</accession>
<gene>
    <name evidence="2" type="ORF">SAMN05444682_101761</name>
</gene>
<name>A0A1I3E4F4_9SPHI</name>
<evidence type="ECO:0000313" key="2">
    <source>
        <dbReference type="EMBL" id="SFH93845.1"/>
    </source>
</evidence>
<sequence>MTRGRKILLWSAVVAYYPIFVVGAVLISTSILIRCVGLLLTMDTNHAKREFQPVKRAFKKLLGYEHIQR</sequence>
<reference evidence="2 3" key="1">
    <citation type="submission" date="2016-10" db="EMBL/GenBank/DDBJ databases">
        <authorList>
            <person name="de Groot N.N."/>
        </authorList>
    </citation>
    <scope>NUCLEOTIDE SEQUENCE [LARGE SCALE GENOMIC DNA]</scope>
    <source>
        <strain evidence="2 3">RK1</strain>
    </source>
</reference>
<keyword evidence="3" id="KW-1185">Reference proteome</keyword>
<evidence type="ECO:0000256" key="1">
    <source>
        <dbReference type="SAM" id="Phobius"/>
    </source>
</evidence>
<evidence type="ECO:0000313" key="3">
    <source>
        <dbReference type="Proteomes" id="UP000198670"/>
    </source>
</evidence>
<organism evidence="2 3">
    <name type="scientific">Parapedobacter indicus</name>
    <dbReference type="NCBI Taxonomy" id="1477437"/>
    <lineage>
        <taxon>Bacteria</taxon>
        <taxon>Pseudomonadati</taxon>
        <taxon>Bacteroidota</taxon>
        <taxon>Sphingobacteriia</taxon>
        <taxon>Sphingobacteriales</taxon>
        <taxon>Sphingobacteriaceae</taxon>
        <taxon>Parapedobacter</taxon>
    </lineage>
</organism>
<keyword evidence="1" id="KW-0812">Transmembrane</keyword>
<dbReference type="STRING" id="1477437.SAMN05444682_101761"/>
<keyword evidence="1" id="KW-0472">Membrane</keyword>
<proteinExistence type="predicted"/>
<protein>
    <submittedName>
        <fullName evidence="2">Uncharacterized protein</fullName>
    </submittedName>
</protein>
<dbReference type="AlphaFoldDB" id="A0A1I3E4F4"/>